<dbReference type="InterPro" id="IPR051680">
    <property type="entry name" value="ATP-dep_Glu-Cys_Ligase-2"/>
</dbReference>
<dbReference type="PANTHER" id="PTHR34595:SF2">
    <property type="entry name" value="BLR2978 PROTEIN"/>
    <property type="match status" value="1"/>
</dbReference>
<dbReference type="Proteomes" id="UP000592181">
    <property type="component" value="Unassembled WGS sequence"/>
</dbReference>
<dbReference type="Gene3D" id="3.40.50.11290">
    <property type="match status" value="1"/>
</dbReference>
<dbReference type="Gene3D" id="3.30.1490.270">
    <property type="match status" value="1"/>
</dbReference>
<dbReference type="RefSeq" id="WP_179462261.1">
    <property type="nucleotide sequence ID" value="NZ_JACBZX010000001.1"/>
</dbReference>
<dbReference type="AlphaFoldDB" id="A0A852X0H3"/>
<feature type="domain" description="Circularly permuted ATP-grasp type 2" evidence="2">
    <location>
        <begin position="105"/>
        <end position="481"/>
    </location>
</feature>
<evidence type="ECO:0000313" key="3">
    <source>
        <dbReference type="EMBL" id="NYG36812.1"/>
    </source>
</evidence>
<dbReference type="Pfam" id="PF04168">
    <property type="entry name" value="Alpha-E"/>
    <property type="match status" value="1"/>
</dbReference>
<evidence type="ECO:0000313" key="4">
    <source>
        <dbReference type="Proteomes" id="UP000592181"/>
    </source>
</evidence>
<protein>
    <submittedName>
        <fullName evidence="3">Putative circularly permuted ATP-grasp superfamily protein/putative alpha-E superfamily protein</fullName>
    </submittedName>
</protein>
<feature type="domain" description="DUF403" evidence="1">
    <location>
        <begin position="536"/>
        <end position="846"/>
    </location>
</feature>
<dbReference type="InterPro" id="IPR007296">
    <property type="entry name" value="DUF403"/>
</dbReference>
<dbReference type="Pfam" id="PF14403">
    <property type="entry name" value="CP_ATPgrasp_2"/>
    <property type="match status" value="1"/>
</dbReference>
<dbReference type="InterPro" id="IPR025841">
    <property type="entry name" value="CP_ATPgrasp_2"/>
</dbReference>
<organism evidence="3 4">
    <name type="scientific">Janibacter alkaliphilus</name>
    <dbReference type="NCBI Taxonomy" id="1069963"/>
    <lineage>
        <taxon>Bacteria</taxon>
        <taxon>Bacillati</taxon>
        <taxon>Actinomycetota</taxon>
        <taxon>Actinomycetes</taxon>
        <taxon>Micrococcales</taxon>
        <taxon>Intrasporangiaceae</taxon>
        <taxon>Janibacter</taxon>
    </lineage>
</organism>
<sequence>MSAAPAEVPGDDPLEQYRERVLDRDQGVDELVTVDGVREESAPVARRITELGMAGLRTRKAEAARFVDDEGIAFGPGTPVDDETESAEGRTVPLEARTWDLDPVPLVIGSRDWAALDEGLRQRAVLLDTLLTDLTGEQRLIREGMIPGGVVYGHGGWLPQAEGIRLRGPRQLVLPATDLARDKSGSWCVFADRAQAPSGAGYAMANRRIVARVMPQLHRSTDLSRLRGWFTSVQRALAAVAPQTDEPPRAVILSPGTLSETAFDQAFQSTLLGLPLVESEDLTSRDGRIWMRTTSGLAPVDVIVRRVDAEHVDQLELNSSSRLGLPGLVESARLGRTAIVNPLTSGILENPALIPYLPALSRHILGEDLLLHSPHTWWAGEPTHLSHIVTHLSSLVLKPISRESGPRSVFGWDLDAAERDELALRIQAEPWRWCAQDPLAMSTAPVITEDGLDPRNVVLRTFAVADDEDYVVMPGALGRVSVSPDSSAVTSLTGAPSKDVWVVAGEETRERRDRESGVALLPASPGGTAGFTAPAPRVASDLYWMGRYAERAEAASRLLRVGDNLVDDHAGHPGTTGHTAMVAVLQALTEVMAVHPGFTGADAAERLQHPLPHLRELTLDPRVVGSVAYSAHRAVLAAQAVRDQLSLDTWLVLSRLERSLQHAADEDDLHELLMEVIEALLALAGIGVESLIRDPAWAFTDAGKRMERAQQTVRLLRHTLAVERSPLVEGATTEAALVATESVITYRRRLSSGIGRLTPAQAAVELLLSDPANPRSVRFQVDRLTEDLACIGGDVAAHRTDQIVRRITGLDLDALFEGDRERLRVALSDLDDELRTTHQLVAAEHFVRKGTQRSVRWSQWTEGGEGW</sequence>
<evidence type="ECO:0000259" key="2">
    <source>
        <dbReference type="Pfam" id="PF14403"/>
    </source>
</evidence>
<comment type="caution">
    <text evidence="3">The sequence shown here is derived from an EMBL/GenBank/DDBJ whole genome shotgun (WGS) entry which is preliminary data.</text>
</comment>
<name>A0A852X0H3_9MICO</name>
<dbReference type="PANTHER" id="PTHR34595">
    <property type="entry name" value="BLR5612 PROTEIN"/>
    <property type="match status" value="1"/>
</dbReference>
<dbReference type="SUPFAM" id="SSF56059">
    <property type="entry name" value="Glutathione synthetase ATP-binding domain-like"/>
    <property type="match status" value="1"/>
</dbReference>
<dbReference type="EMBL" id="JACBZX010000001">
    <property type="protein sequence ID" value="NYG36812.1"/>
    <property type="molecule type" value="Genomic_DNA"/>
</dbReference>
<gene>
    <name evidence="3" type="ORF">BJY28_001281</name>
</gene>
<proteinExistence type="predicted"/>
<evidence type="ECO:0000259" key="1">
    <source>
        <dbReference type="Pfam" id="PF04168"/>
    </source>
</evidence>
<accession>A0A852X0H3</accession>
<keyword evidence="4" id="KW-1185">Reference proteome</keyword>
<reference evidence="3 4" key="1">
    <citation type="submission" date="2020-07" db="EMBL/GenBank/DDBJ databases">
        <title>Sequencing the genomes of 1000 actinobacteria strains.</title>
        <authorList>
            <person name="Klenk H.-P."/>
        </authorList>
    </citation>
    <scope>NUCLEOTIDE SEQUENCE [LARGE SCALE GENOMIC DNA]</scope>
    <source>
        <strain evidence="3 4">DSM 24723</strain>
    </source>
</reference>